<dbReference type="PANTHER" id="PTHR30535:SF34">
    <property type="entry name" value="MOLYBDATE-BINDING PROTEIN MOLA"/>
    <property type="match status" value="1"/>
</dbReference>
<dbReference type="STRING" id="323259.Mhun_0260"/>
<keyword evidence="1" id="KW-0732">Signal</keyword>
<accession>Q2FLS1</accession>
<dbReference type="EMBL" id="CP000254">
    <property type="protein sequence ID" value="ABD40032.1"/>
    <property type="molecule type" value="Genomic_DNA"/>
</dbReference>
<dbReference type="GO" id="GO:0071281">
    <property type="term" value="P:cellular response to iron ion"/>
    <property type="evidence" value="ECO:0007669"/>
    <property type="project" value="TreeGrafter"/>
</dbReference>
<dbReference type="AlphaFoldDB" id="Q2FLS1"/>
<dbReference type="InterPro" id="IPR050902">
    <property type="entry name" value="ABC_Transporter_SBP"/>
</dbReference>
<organism evidence="3 4">
    <name type="scientific">Methanospirillum hungatei JF-1 (strain ATCC 27890 / DSM 864 / NBRC 100397 / JF-1)</name>
    <dbReference type="NCBI Taxonomy" id="323259"/>
    <lineage>
        <taxon>Archaea</taxon>
        <taxon>Methanobacteriati</taxon>
        <taxon>Methanobacteriota</taxon>
        <taxon>Stenosarchaea group</taxon>
        <taxon>Methanomicrobia</taxon>
        <taxon>Methanomicrobiales</taxon>
        <taxon>Methanospirillaceae</taxon>
        <taxon>Methanospirillum</taxon>
    </lineage>
</organism>
<dbReference type="EnsemblBacteria" id="ABD40032">
    <property type="protein sequence ID" value="ABD40032"/>
    <property type="gene ID" value="Mhun_0260"/>
</dbReference>
<dbReference type="HOGENOM" id="CLU_038034_2_8_2"/>
<dbReference type="PROSITE" id="PS50983">
    <property type="entry name" value="FE_B12_PBP"/>
    <property type="match status" value="1"/>
</dbReference>
<feature type="domain" description="Fe/B12 periplasmic-binding" evidence="2">
    <location>
        <begin position="68"/>
        <end position="321"/>
    </location>
</feature>
<keyword evidence="4" id="KW-1185">Reference proteome</keyword>
<dbReference type="Gene3D" id="3.40.50.1980">
    <property type="entry name" value="Nitrogenase molybdenum iron protein domain"/>
    <property type="match status" value="2"/>
</dbReference>
<dbReference type="SUPFAM" id="SSF53807">
    <property type="entry name" value="Helical backbone' metal receptor"/>
    <property type="match status" value="1"/>
</dbReference>
<dbReference type="CDD" id="cd01143">
    <property type="entry name" value="YvrC"/>
    <property type="match status" value="1"/>
</dbReference>
<dbReference type="eggNOG" id="arCOG04233">
    <property type="taxonomic scope" value="Archaea"/>
</dbReference>
<name>Q2FLS1_METHJ</name>
<reference evidence="4" key="1">
    <citation type="journal article" date="2016" name="Stand. Genomic Sci.">
        <title>Complete genome sequence of Methanospirillum hungatei type strain JF1.</title>
        <authorList>
            <person name="Gunsalus R.P."/>
            <person name="Cook L.E."/>
            <person name="Crable B."/>
            <person name="Rohlin L."/>
            <person name="McDonald E."/>
            <person name="Mouttaki H."/>
            <person name="Sieber J.R."/>
            <person name="Poweleit N."/>
            <person name="Zhou H."/>
            <person name="Lapidus A.L."/>
            <person name="Daligault H.E."/>
            <person name="Land M."/>
            <person name="Gilna P."/>
            <person name="Ivanova N."/>
            <person name="Kyrpides N."/>
            <person name="Culley D.E."/>
            <person name="McInerney M.J."/>
        </authorList>
    </citation>
    <scope>NUCLEOTIDE SEQUENCE [LARGE SCALE GENOMIC DNA]</scope>
    <source>
        <strain evidence="4">ATCC 27890 / DSM 864 / NBRC 100397 / JF-1</strain>
    </source>
</reference>
<evidence type="ECO:0000256" key="1">
    <source>
        <dbReference type="ARBA" id="ARBA00022729"/>
    </source>
</evidence>
<proteinExistence type="predicted"/>
<evidence type="ECO:0000313" key="3">
    <source>
        <dbReference type="EMBL" id="ABD40032.1"/>
    </source>
</evidence>
<evidence type="ECO:0000313" key="4">
    <source>
        <dbReference type="Proteomes" id="UP000001941"/>
    </source>
</evidence>
<dbReference type="InterPro" id="IPR002491">
    <property type="entry name" value="ABC_transptr_periplasmic_BD"/>
</dbReference>
<dbReference type="InterPro" id="IPR054828">
    <property type="entry name" value="Vit_B12_bind_prot"/>
</dbReference>
<evidence type="ECO:0000259" key="2">
    <source>
        <dbReference type="PROSITE" id="PS50983"/>
    </source>
</evidence>
<dbReference type="Proteomes" id="UP000001941">
    <property type="component" value="Chromosome"/>
</dbReference>
<dbReference type="InParanoid" id="Q2FLS1"/>
<protein>
    <submittedName>
        <fullName evidence="3">Periplasmic binding protein</fullName>
    </submittedName>
</protein>
<sequence length="321" mass="35318">MMKRKSESDMRSNYRLKWLKAAIYCIIFISLLCSPLSGTLQEGNSDPWPRTIQDDQQQSVLVSSEPQRIVSLAPSNTEVLFALGLGDRIVGVTDFCNYPAEALEKSKIGGFSTVSIERVVALHPDLVIASPGNNQEAVDRIKDLGIPVYFADAQNLAGIYATFEKLGYITGTSDKASEIIAELKAREEKVRKEGEAFTKKPVIAHVIWYDPIYVSGKGTFQDELIQIAGGVNAFSDKNSHAIANIEEFISKKPDIIMVNSGSGMGSDKTDILDYFVNEPRLSGLSAITSNKTIMVNSDIADRAGPRLWDLLEEIAPKIREL</sequence>
<dbReference type="Pfam" id="PF01497">
    <property type="entry name" value="Peripla_BP_2"/>
    <property type="match status" value="1"/>
</dbReference>
<dbReference type="NCBIfam" id="NF038402">
    <property type="entry name" value="TroA_like"/>
    <property type="match status" value="1"/>
</dbReference>
<gene>
    <name evidence="3" type="ordered locus">Mhun_0260</name>
</gene>
<dbReference type="PANTHER" id="PTHR30535">
    <property type="entry name" value="VITAMIN B12-BINDING PROTEIN"/>
    <property type="match status" value="1"/>
</dbReference>
<dbReference type="KEGG" id="mhu:Mhun_0260"/>